<keyword evidence="1" id="KW-0812">Transmembrane</keyword>
<keyword evidence="1" id="KW-0472">Membrane</keyword>
<proteinExistence type="predicted"/>
<comment type="caution">
    <text evidence="2">The sequence shown here is derived from an EMBL/GenBank/DDBJ whole genome shotgun (WGS) entry which is preliminary data.</text>
</comment>
<evidence type="ECO:0000313" key="3">
    <source>
        <dbReference type="Proteomes" id="UP000016608"/>
    </source>
</evidence>
<name>U2R685_EUBRA</name>
<sequence>MIHKFFLRNYAIYPSPKGNHTILLGYCAGVQKMLAFFYILSYTKSSIRNRK</sequence>
<dbReference type="HOGENOM" id="CLU_3098945_0_0_9"/>
<dbReference type="AlphaFoldDB" id="U2R685"/>
<dbReference type="EMBL" id="AWVJ01000115">
    <property type="protein sequence ID" value="ERK46202.1"/>
    <property type="molecule type" value="Genomic_DNA"/>
</dbReference>
<gene>
    <name evidence="2" type="ORF">HMPREF0373_01856</name>
</gene>
<accession>U2R685</accession>
<evidence type="ECO:0000313" key="2">
    <source>
        <dbReference type="EMBL" id="ERK46202.1"/>
    </source>
</evidence>
<reference evidence="2 3" key="1">
    <citation type="submission" date="2013-06" db="EMBL/GenBank/DDBJ databases">
        <authorList>
            <person name="Weinstock G."/>
            <person name="Sodergren E."/>
            <person name="Lobos E.A."/>
            <person name="Fulton L."/>
            <person name="Fulton R."/>
            <person name="Courtney L."/>
            <person name="Fronick C."/>
            <person name="O'Laughlin M."/>
            <person name="Godfrey J."/>
            <person name="Wilson R.M."/>
            <person name="Miner T."/>
            <person name="Farmer C."/>
            <person name="Delehaunty K."/>
            <person name="Cordes M."/>
            <person name="Minx P."/>
            <person name="Tomlinson C."/>
            <person name="Chen J."/>
            <person name="Wollam A."/>
            <person name="Pepin K.H."/>
            <person name="Bhonagiri V."/>
            <person name="Zhang X."/>
            <person name="Warren W."/>
            <person name="Mitreva M."/>
            <person name="Mardis E.R."/>
            <person name="Wilson R.K."/>
        </authorList>
    </citation>
    <scope>NUCLEOTIDE SEQUENCE [LARGE SCALE GENOMIC DNA]</scope>
    <source>
        <strain evidence="2 3">ATCC 29099</strain>
    </source>
</reference>
<keyword evidence="3" id="KW-1185">Reference proteome</keyword>
<dbReference type="Proteomes" id="UP000016608">
    <property type="component" value="Unassembled WGS sequence"/>
</dbReference>
<feature type="transmembrane region" description="Helical" evidence="1">
    <location>
        <begin position="20"/>
        <end position="41"/>
    </location>
</feature>
<protein>
    <submittedName>
        <fullName evidence="2">Uncharacterized protein</fullName>
    </submittedName>
</protein>
<keyword evidence="1" id="KW-1133">Transmembrane helix</keyword>
<evidence type="ECO:0000256" key="1">
    <source>
        <dbReference type="SAM" id="Phobius"/>
    </source>
</evidence>
<organism evidence="2 3">
    <name type="scientific">Eubacterium ramulus ATCC 29099</name>
    <dbReference type="NCBI Taxonomy" id="1256908"/>
    <lineage>
        <taxon>Bacteria</taxon>
        <taxon>Bacillati</taxon>
        <taxon>Bacillota</taxon>
        <taxon>Clostridia</taxon>
        <taxon>Eubacteriales</taxon>
        <taxon>Eubacteriaceae</taxon>
        <taxon>Eubacterium</taxon>
    </lineage>
</organism>